<evidence type="ECO:0000256" key="1">
    <source>
        <dbReference type="SAM" id="Phobius"/>
    </source>
</evidence>
<accession>A0A418W731</accession>
<feature type="transmembrane region" description="Helical" evidence="1">
    <location>
        <begin position="145"/>
        <end position="165"/>
    </location>
</feature>
<dbReference type="PANTHER" id="PTHR37814:SF1">
    <property type="entry name" value="MEMBRANE PROTEIN"/>
    <property type="match status" value="1"/>
</dbReference>
<comment type="caution">
    <text evidence="2">The sequence shown here is derived from an EMBL/GenBank/DDBJ whole genome shotgun (WGS) entry which is preliminary data.</text>
</comment>
<sequence>MPTSTWFQRFLLPGFAFKAVVIGGGYATGREIAEFFLPSGPWGGLAAMLLAMVLWSVIAAVTFAFARAMQAYDYRSFFVRLLGPGWLVFEISYVLFVILILSVFGAAAGAIGAAMFGWPPLAGTLLLAGAIAAFAAFGNASVEALFKYVSFLLYGVYAIFMVLALGSFGDRIAANFAIPAPADGWALGGITYASYNIIGAVVILPVMRHMTSQRDAIVSGLIAGPLAMAPAVLFFVCMIAFYPGIEAETLPSDFMLQQLHMPLFHLLFQFMIFSALLESGTGSVHAINERIAAVWRARRGSDLGVRARGMIAATLLIGCIFVADRFGLVALIASGYRALAAIFLVVYVLPLLTIGIVRLVRRTQAQSETLREDAI</sequence>
<reference evidence="2 3" key="1">
    <citation type="submission" date="2018-09" db="EMBL/GenBank/DDBJ databases">
        <authorList>
            <person name="Zhu H."/>
        </authorList>
    </citation>
    <scope>NUCLEOTIDE SEQUENCE [LARGE SCALE GENOMIC DNA]</scope>
    <source>
        <strain evidence="2 3">K2R01-6</strain>
    </source>
</reference>
<feature type="transmembrane region" description="Helical" evidence="1">
    <location>
        <begin position="216"/>
        <end position="243"/>
    </location>
</feature>
<evidence type="ECO:0000313" key="3">
    <source>
        <dbReference type="Proteomes" id="UP000286100"/>
    </source>
</evidence>
<keyword evidence="1" id="KW-0472">Membrane</keyword>
<feature type="transmembrane region" description="Helical" evidence="1">
    <location>
        <begin position="87"/>
        <end position="111"/>
    </location>
</feature>
<feature type="transmembrane region" description="Helical" evidence="1">
    <location>
        <begin position="117"/>
        <end position="138"/>
    </location>
</feature>
<feature type="transmembrane region" description="Helical" evidence="1">
    <location>
        <begin position="45"/>
        <end position="66"/>
    </location>
</feature>
<feature type="transmembrane region" description="Helical" evidence="1">
    <location>
        <begin position="309"/>
        <end position="332"/>
    </location>
</feature>
<dbReference type="InterPro" id="IPR038728">
    <property type="entry name" value="YkvI-like"/>
</dbReference>
<organism evidence="2 3">
    <name type="scientific">Sphingomonas cavernae</name>
    <dbReference type="NCBI Taxonomy" id="2320861"/>
    <lineage>
        <taxon>Bacteria</taxon>
        <taxon>Pseudomonadati</taxon>
        <taxon>Pseudomonadota</taxon>
        <taxon>Alphaproteobacteria</taxon>
        <taxon>Sphingomonadales</taxon>
        <taxon>Sphingomonadaceae</taxon>
        <taxon>Sphingomonas</taxon>
    </lineage>
</organism>
<evidence type="ECO:0008006" key="4">
    <source>
        <dbReference type="Google" id="ProtNLM"/>
    </source>
</evidence>
<evidence type="ECO:0000313" key="2">
    <source>
        <dbReference type="EMBL" id="RJF85819.1"/>
    </source>
</evidence>
<keyword evidence="3" id="KW-1185">Reference proteome</keyword>
<protein>
    <recommendedName>
        <fullName evidence="4">Membrane protein YkvI</fullName>
    </recommendedName>
</protein>
<dbReference type="RefSeq" id="WP_119764937.1">
    <property type="nucleotide sequence ID" value="NZ_QYUM01000004.1"/>
</dbReference>
<keyword evidence="1" id="KW-1133">Transmembrane helix</keyword>
<feature type="transmembrane region" description="Helical" evidence="1">
    <location>
        <begin position="185"/>
        <end position="204"/>
    </location>
</feature>
<gene>
    <name evidence="2" type="ORF">D3876_18260</name>
</gene>
<keyword evidence="1" id="KW-0812">Transmembrane</keyword>
<proteinExistence type="predicted"/>
<dbReference type="OrthoDB" id="5444697at2"/>
<dbReference type="Proteomes" id="UP000286100">
    <property type="component" value="Unassembled WGS sequence"/>
</dbReference>
<dbReference type="PANTHER" id="PTHR37814">
    <property type="entry name" value="CONSERVED MEMBRANE PROTEIN"/>
    <property type="match status" value="1"/>
</dbReference>
<feature type="transmembrane region" description="Helical" evidence="1">
    <location>
        <begin position="338"/>
        <end position="360"/>
    </location>
</feature>
<feature type="transmembrane region" description="Helical" evidence="1">
    <location>
        <begin position="263"/>
        <end position="288"/>
    </location>
</feature>
<dbReference type="AlphaFoldDB" id="A0A418W731"/>
<dbReference type="EMBL" id="QYUM01000004">
    <property type="protein sequence ID" value="RJF85819.1"/>
    <property type="molecule type" value="Genomic_DNA"/>
</dbReference>
<name>A0A418W731_9SPHN</name>